<dbReference type="PANTHER" id="PTHR31065:SF1">
    <property type="entry name" value="OS09G0116050 PROTEIN"/>
    <property type="match status" value="1"/>
</dbReference>
<name>A0ABD3C4W0_9LAMI</name>
<accession>A0ABD3C4W0</accession>
<protein>
    <submittedName>
        <fullName evidence="2">Uncharacterized protein</fullName>
    </submittedName>
</protein>
<dbReference type="EMBL" id="JAVIJP010000053">
    <property type="protein sequence ID" value="KAL3624498.1"/>
    <property type="molecule type" value="Genomic_DNA"/>
</dbReference>
<comment type="caution">
    <text evidence="2">The sequence shown here is derived from an EMBL/GenBank/DDBJ whole genome shotgun (WGS) entry which is preliminary data.</text>
</comment>
<dbReference type="InterPro" id="IPR006734">
    <property type="entry name" value="PLATZ"/>
</dbReference>
<keyword evidence="3" id="KW-1185">Reference proteome</keyword>
<dbReference type="Pfam" id="PF04640">
    <property type="entry name" value="PLATZ"/>
    <property type="match status" value="1"/>
</dbReference>
<feature type="transmembrane region" description="Helical" evidence="1">
    <location>
        <begin position="12"/>
        <end position="34"/>
    </location>
</feature>
<dbReference type="AlphaFoldDB" id="A0ABD3C4W0"/>
<reference evidence="3" key="1">
    <citation type="journal article" date="2024" name="IScience">
        <title>Strigolactones Initiate the Formation of Haustorium-like Structures in Castilleja.</title>
        <authorList>
            <person name="Buerger M."/>
            <person name="Peterson D."/>
            <person name="Chory J."/>
        </authorList>
    </citation>
    <scope>NUCLEOTIDE SEQUENCE [LARGE SCALE GENOMIC DNA]</scope>
</reference>
<evidence type="ECO:0000313" key="2">
    <source>
        <dbReference type="EMBL" id="KAL3624498.1"/>
    </source>
</evidence>
<organism evidence="2 3">
    <name type="scientific">Castilleja foliolosa</name>
    <dbReference type="NCBI Taxonomy" id="1961234"/>
    <lineage>
        <taxon>Eukaryota</taxon>
        <taxon>Viridiplantae</taxon>
        <taxon>Streptophyta</taxon>
        <taxon>Embryophyta</taxon>
        <taxon>Tracheophyta</taxon>
        <taxon>Spermatophyta</taxon>
        <taxon>Magnoliopsida</taxon>
        <taxon>eudicotyledons</taxon>
        <taxon>Gunneridae</taxon>
        <taxon>Pentapetalae</taxon>
        <taxon>asterids</taxon>
        <taxon>lamiids</taxon>
        <taxon>Lamiales</taxon>
        <taxon>Orobanchaceae</taxon>
        <taxon>Pedicularideae</taxon>
        <taxon>Castillejinae</taxon>
        <taxon>Castilleja</taxon>
    </lineage>
</organism>
<sequence length="216" mass="24806">MKMRRRMTKMCIAWIVVRAFVCTVLFIIALIVFYRRYVYHDVLRLRDADKLMDCAHVQTYTTNSSKVVFLNQRPRCRKNRALTHFCIHCDRNLKDPYLFCCIFCKLQHLLKTGCKLTKYMRRCEFLALPEPGLEDGQMTPDSVLEPVGSVRTDSVSNSGSTSGTSECPAIISTATTEIVRKKRSNLPGLRSAVRPVCRPVSDINRRKGTPHRSPLY</sequence>
<evidence type="ECO:0000256" key="1">
    <source>
        <dbReference type="SAM" id="Phobius"/>
    </source>
</evidence>
<dbReference type="Proteomes" id="UP001632038">
    <property type="component" value="Unassembled WGS sequence"/>
</dbReference>
<keyword evidence="1" id="KW-0472">Membrane</keyword>
<proteinExistence type="predicted"/>
<keyword evidence="1" id="KW-0812">Transmembrane</keyword>
<dbReference type="PANTHER" id="PTHR31065">
    <property type="entry name" value="PLATZ TRANSCRIPTION FACTOR FAMILY PROTEIN"/>
    <property type="match status" value="1"/>
</dbReference>
<keyword evidence="1" id="KW-1133">Transmembrane helix</keyword>
<evidence type="ECO:0000313" key="3">
    <source>
        <dbReference type="Proteomes" id="UP001632038"/>
    </source>
</evidence>
<gene>
    <name evidence="2" type="ORF">CASFOL_031166</name>
</gene>